<dbReference type="PRINTS" id="PR00109">
    <property type="entry name" value="TYRKINASE"/>
</dbReference>
<name>A0A397SCF2_9GLOM</name>
<dbReference type="PROSITE" id="PS50011">
    <property type="entry name" value="PROTEIN_KINASE_DOM"/>
    <property type="match status" value="1"/>
</dbReference>
<comment type="caution">
    <text evidence="2">The sequence shown here is derived from an EMBL/GenBank/DDBJ whole genome shotgun (WGS) entry which is preliminary data.</text>
</comment>
<evidence type="ECO:0000313" key="2">
    <source>
        <dbReference type="EMBL" id="RIA83970.1"/>
    </source>
</evidence>
<dbReference type="PANTHER" id="PTHR44329">
    <property type="entry name" value="SERINE/THREONINE-PROTEIN KINASE TNNI3K-RELATED"/>
    <property type="match status" value="1"/>
</dbReference>
<keyword evidence="3" id="KW-1185">Reference proteome</keyword>
<dbReference type="SUPFAM" id="SSF56112">
    <property type="entry name" value="Protein kinase-like (PK-like)"/>
    <property type="match status" value="1"/>
</dbReference>
<dbReference type="InterPro" id="IPR001245">
    <property type="entry name" value="Ser-Thr/Tyr_kinase_cat_dom"/>
</dbReference>
<organism evidence="2 3">
    <name type="scientific">Glomus cerebriforme</name>
    <dbReference type="NCBI Taxonomy" id="658196"/>
    <lineage>
        <taxon>Eukaryota</taxon>
        <taxon>Fungi</taxon>
        <taxon>Fungi incertae sedis</taxon>
        <taxon>Mucoromycota</taxon>
        <taxon>Glomeromycotina</taxon>
        <taxon>Glomeromycetes</taxon>
        <taxon>Glomerales</taxon>
        <taxon>Glomeraceae</taxon>
        <taxon>Glomus</taxon>
    </lineage>
</organism>
<sequence>MVIQYAKHGDLRNYIRKFFPKLTWTDKIKILIELLKALNSLHQMSLLHRDFHCKNILVDEDVRVFISDFGLCQPIDSEIISDNIQGVLPYIDPEVLRCRPYSKQSEVYSMSMIMWELSSNKPPFSNKHHNIELALAVLDGMRPEIIEGTPDFYVKIMKQCWNPDPLQRPDASLLPKIFEEMMELFDNTFSSKSVFCSLPQPNPVTKNNFESGIYKVLMFEYIIT</sequence>
<feature type="domain" description="Protein kinase" evidence="1">
    <location>
        <begin position="1"/>
        <end position="185"/>
    </location>
</feature>
<dbReference type="Gene3D" id="1.10.510.10">
    <property type="entry name" value="Transferase(Phosphotransferase) domain 1"/>
    <property type="match status" value="1"/>
</dbReference>
<dbReference type="GO" id="GO:0004674">
    <property type="term" value="F:protein serine/threonine kinase activity"/>
    <property type="evidence" value="ECO:0007669"/>
    <property type="project" value="TreeGrafter"/>
</dbReference>
<dbReference type="Pfam" id="PF07714">
    <property type="entry name" value="PK_Tyr_Ser-Thr"/>
    <property type="match status" value="1"/>
</dbReference>
<dbReference type="AlphaFoldDB" id="A0A397SCF2"/>
<proteinExistence type="predicted"/>
<keyword evidence="2" id="KW-0808">Transferase</keyword>
<reference evidence="2 3" key="1">
    <citation type="submission" date="2018-06" db="EMBL/GenBank/DDBJ databases">
        <title>Comparative genomics reveals the genomic features of Rhizophagus irregularis, R. cerebriforme, R. diaphanum and Gigaspora rosea, and their symbiotic lifestyle signature.</title>
        <authorList>
            <person name="Morin E."/>
            <person name="San Clemente H."/>
            <person name="Chen E.C.H."/>
            <person name="De La Providencia I."/>
            <person name="Hainaut M."/>
            <person name="Kuo A."/>
            <person name="Kohler A."/>
            <person name="Murat C."/>
            <person name="Tang N."/>
            <person name="Roy S."/>
            <person name="Loubradou J."/>
            <person name="Henrissat B."/>
            <person name="Grigoriev I.V."/>
            <person name="Corradi N."/>
            <person name="Roux C."/>
            <person name="Martin F.M."/>
        </authorList>
    </citation>
    <scope>NUCLEOTIDE SEQUENCE [LARGE SCALE GENOMIC DNA]</scope>
    <source>
        <strain evidence="2 3">DAOM 227022</strain>
    </source>
</reference>
<dbReference type="Proteomes" id="UP000265703">
    <property type="component" value="Unassembled WGS sequence"/>
</dbReference>
<accession>A0A397SCF2</accession>
<evidence type="ECO:0000313" key="3">
    <source>
        <dbReference type="Proteomes" id="UP000265703"/>
    </source>
</evidence>
<dbReference type="InterPro" id="IPR011009">
    <property type="entry name" value="Kinase-like_dom_sf"/>
</dbReference>
<dbReference type="OrthoDB" id="3248549at2759"/>
<dbReference type="InterPro" id="IPR051681">
    <property type="entry name" value="Ser/Thr_Kinases-Pseudokinases"/>
</dbReference>
<dbReference type="PANTHER" id="PTHR44329:SF6">
    <property type="entry name" value="RECEPTOR-INTERACTING SERINE_THREONINE-PROTEIN KINASE 1"/>
    <property type="match status" value="1"/>
</dbReference>
<dbReference type="PIRSF" id="PIRSF000654">
    <property type="entry name" value="Integrin-linked_kinase"/>
    <property type="match status" value="1"/>
</dbReference>
<protein>
    <submittedName>
        <fullName evidence="2">Kinase-like domain-containing protein</fullName>
    </submittedName>
</protein>
<dbReference type="EMBL" id="QKYT01000528">
    <property type="protein sequence ID" value="RIA83970.1"/>
    <property type="molecule type" value="Genomic_DNA"/>
</dbReference>
<keyword evidence="2" id="KW-0418">Kinase</keyword>
<gene>
    <name evidence="2" type="ORF">C1645_699071</name>
</gene>
<dbReference type="GO" id="GO:0005524">
    <property type="term" value="F:ATP binding"/>
    <property type="evidence" value="ECO:0007669"/>
    <property type="project" value="InterPro"/>
</dbReference>
<dbReference type="InterPro" id="IPR000719">
    <property type="entry name" value="Prot_kinase_dom"/>
</dbReference>
<evidence type="ECO:0000259" key="1">
    <source>
        <dbReference type="PROSITE" id="PS50011"/>
    </source>
</evidence>